<dbReference type="STRING" id="187304.B0E33_24100"/>
<evidence type="ECO:0000313" key="2">
    <source>
        <dbReference type="EMBL" id="CTQ42783.1"/>
    </source>
</evidence>
<keyword evidence="2" id="KW-0560">Oxidoreductase</keyword>
<proteinExistence type="predicted"/>
<dbReference type="EC" id="1.11.1.-" evidence="2"/>
<dbReference type="GO" id="GO:0004601">
    <property type="term" value="F:peroxidase activity"/>
    <property type="evidence" value="ECO:0007669"/>
    <property type="project" value="UniProtKB-KW"/>
</dbReference>
<keyword evidence="2" id="KW-0575">Peroxidase</keyword>
<gene>
    <name evidence="2" type="primary">bpoA2</name>
    <name evidence="2" type="ORF">LAL4801_01219</name>
</gene>
<name>A0A0M6XZ92_9HYPH</name>
<sequence length="294" mass="31858">MGPKRVEFQGAEKNGLVADRYGVGDLPVIMLHGGGQTRHSWDGAARRIADLGHPVYSLDQRGHGESDWVASGNYAFDDFARDLVAVTSQVEALHKANPVVVGASLGGFAGMLAEGQENRGGLSALVLVDITPRIDMGGVAKILGFMGDRVDDGFADVEEAADAIARYLPNRSRPKDLSGLSKNLRLHADGRYRWHWDPAFLKSKHHQDEDRAVESQERMLAAAGNLSVPVLLIRGQNSELVSMDHVREFQALVPHSKFTDIRDAGHMVAGDRNDVFAGAVEDFLIALKTDAAMA</sequence>
<dbReference type="SUPFAM" id="SSF53474">
    <property type="entry name" value="alpha/beta-Hydrolases"/>
    <property type="match status" value="1"/>
</dbReference>
<accession>A0A0M6XZ92</accession>
<keyword evidence="3" id="KW-1185">Reference proteome</keyword>
<dbReference type="EMBL" id="CXST01000001">
    <property type="protein sequence ID" value="CTQ42783.1"/>
    <property type="molecule type" value="Genomic_DNA"/>
</dbReference>
<dbReference type="PANTHER" id="PTHR43194">
    <property type="entry name" value="HYDROLASE ALPHA/BETA FOLD FAMILY"/>
    <property type="match status" value="1"/>
</dbReference>
<organism evidence="2 3">
    <name type="scientific">Roseibium aggregatum</name>
    <dbReference type="NCBI Taxonomy" id="187304"/>
    <lineage>
        <taxon>Bacteria</taxon>
        <taxon>Pseudomonadati</taxon>
        <taxon>Pseudomonadota</taxon>
        <taxon>Alphaproteobacteria</taxon>
        <taxon>Hyphomicrobiales</taxon>
        <taxon>Stappiaceae</taxon>
        <taxon>Roseibium</taxon>
    </lineage>
</organism>
<dbReference type="Proteomes" id="UP000048926">
    <property type="component" value="Unassembled WGS sequence"/>
</dbReference>
<dbReference type="InterPro" id="IPR000073">
    <property type="entry name" value="AB_hydrolase_1"/>
</dbReference>
<dbReference type="Gene3D" id="3.40.50.1820">
    <property type="entry name" value="alpha/beta hydrolase"/>
    <property type="match status" value="1"/>
</dbReference>
<protein>
    <submittedName>
        <fullName evidence="2">Non-haem bromoperoxidase BPO-A2</fullName>
        <ecNumber evidence="2">1.11.1.-</ecNumber>
    </submittedName>
</protein>
<dbReference type="OrthoDB" id="9808398at2"/>
<evidence type="ECO:0000313" key="3">
    <source>
        <dbReference type="Proteomes" id="UP000048926"/>
    </source>
</evidence>
<dbReference type="Pfam" id="PF00561">
    <property type="entry name" value="Abhydrolase_1"/>
    <property type="match status" value="1"/>
</dbReference>
<dbReference type="AlphaFoldDB" id="A0A0M6XZ92"/>
<dbReference type="PANTHER" id="PTHR43194:SF2">
    <property type="entry name" value="PEROXISOMAL MEMBRANE PROTEIN LPX1"/>
    <property type="match status" value="1"/>
</dbReference>
<dbReference type="InterPro" id="IPR029058">
    <property type="entry name" value="AB_hydrolase_fold"/>
</dbReference>
<feature type="domain" description="AB hydrolase-1" evidence="1">
    <location>
        <begin position="27"/>
        <end position="268"/>
    </location>
</feature>
<dbReference type="InterPro" id="IPR050228">
    <property type="entry name" value="Carboxylesterase_BioH"/>
</dbReference>
<dbReference type="RefSeq" id="WP_055654838.1">
    <property type="nucleotide sequence ID" value="NZ_CP045622.1"/>
</dbReference>
<reference evidence="3" key="1">
    <citation type="submission" date="2015-07" db="EMBL/GenBank/DDBJ databases">
        <authorList>
            <person name="Rodrigo-Torres Lidia"/>
            <person name="Arahal R.David."/>
        </authorList>
    </citation>
    <scope>NUCLEOTIDE SEQUENCE [LARGE SCALE GENOMIC DNA]</scope>
    <source>
        <strain evidence="3">CECT 4801</strain>
    </source>
</reference>
<evidence type="ECO:0000259" key="1">
    <source>
        <dbReference type="Pfam" id="PF00561"/>
    </source>
</evidence>